<dbReference type="SMART" id="SM00225">
    <property type="entry name" value="BTB"/>
    <property type="match status" value="1"/>
</dbReference>
<dbReference type="PANTHER" id="PTHR23110">
    <property type="entry name" value="BTB DOMAIN TRANSCRIPTION FACTOR"/>
    <property type="match status" value="1"/>
</dbReference>
<reference evidence="4" key="1">
    <citation type="journal article" date="2023" name="G3 (Bethesda)">
        <title>Whole genome assemblies of Zophobas morio and Tenebrio molitor.</title>
        <authorList>
            <person name="Kaur S."/>
            <person name="Stinson S.A."/>
            <person name="diCenzo G.C."/>
        </authorList>
    </citation>
    <scope>NUCLEOTIDE SEQUENCE</scope>
    <source>
        <strain evidence="4">QUZm001</strain>
    </source>
</reference>
<dbReference type="EMBL" id="JALNTZ010000004">
    <property type="protein sequence ID" value="KAJ3655290.1"/>
    <property type="molecule type" value="Genomic_DNA"/>
</dbReference>
<dbReference type="Pfam" id="PF00651">
    <property type="entry name" value="BTB"/>
    <property type="match status" value="1"/>
</dbReference>
<proteinExistence type="predicted"/>
<dbReference type="FunFam" id="3.30.710.10:FF:000335">
    <property type="entry name" value="Zinc finger protein 570-like Protein"/>
    <property type="match status" value="1"/>
</dbReference>
<keyword evidence="5" id="KW-1185">Reference proteome</keyword>
<dbReference type="PROSITE" id="PS50097">
    <property type="entry name" value="BTB"/>
    <property type="match status" value="1"/>
</dbReference>
<dbReference type="InterPro" id="IPR000210">
    <property type="entry name" value="BTB/POZ_dom"/>
</dbReference>
<evidence type="ECO:0000259" key="3">
    <source>
        <dbReference type="PROSITE" id="PS50097"/>
    </source>
</evidence>
<evidence type="ECO:0000313" key="4">
    <source>
        <dbReference type="EMBL" id="KAJ3655290.1"/>
    </source>
</evidence>
<dbReference type="CDD" id="cd18315">
    <property type="entry name" value="BTB_POZ_BAB-like"/>
    <property type="match status" value="1"/>
</dbReference>
<evidence type="ECO:0000256" key="2">
    <source>
        <dbReference type="ARBA" id="ARBA00023242"/>
    </source>
</evidence>
<dbReference type="GO" id="GO:0005634">
    <property type="term" value="C:nucleus"/>
    <property type="evidence" value="ECO:0007669"/>
    <property type="project" value="UniProtKB-SubCell"/>
</dbReference>
<dbReference type="PANTHER" id="PTHR23110:SF109">
    <property type="entry name" value="FI07618P-RELATED"/>
    <property type="match status" value="1"/>
</dbReference>
<dbReference type="Gene3D" id="3.30.710.10">
    <property type="entry name" value="Potassium Channel Kv1.1, Chain A"/>
    <property type="match status" value="1"/>
</dbReference>
<dbReference type="AlphaFoldDB" id="A0AA38IF56"/>
<gene>
    <name evidence="4" type="ORF">Zmor_014425</name>
</gene>
<accession>A0AA38IF56</accession>
<name>A0AA38IF56_9CUCU</name>
<sequence>MEAVIREGTLRLLTSESSCDVILSCNGHRLMAHKLVLSIASPILRELLLQDSTEPTVLIFPDINSSTMSLILDYIYTGSVVIYSNTISEFISVATLLKLPLDIEFLKNWASEEHKLFEKKEEKMCNSSNTYSKGNQRKLPNLVPISDFVPTKFKMHRNLISCVIPSPWSPREKPVLSDPRTYYSAITEHMVNIRIISLY</sequence>
<dbReference type="SUPFAM" id="SSF54695">
    <property type="entry name" value="POZ domain"/>
    <property type="match status" value="1"/>
</dbReference>
<comment type="caution">
    <text evidence="4">The sequence shown here is derived from an EMBL/GenBank/DDBJ whole genome shotgun (WGS) entry which is preliminary data.</text>
</comment>
<protein>
    <recommendedName>
        <fullName evidence="3">BTB domain-containing protein</fullName>
    </recommendedName>
</protein>
<organism evidence="4 5">
    <name type="scientific">Zophobas morio</name>
    <dbReference type="NCBI Taxonomy" id="2755281"/>
    <lineage>
        <taxon>Eukaryota</taxon>
        <taxon>Metazoa</taxon>
        <taxon>Ecdysozoa</taxon>
        <taxon>Arthropoda</taxon>
        <taxon>Hexapoda</taxon>
        <taxon>Insecta</taxon>
        <taxon>Pterygota</taxon>
        <taxon>Neoptera</taxon>
        <taxon>Endopterygota</taxon>
        <taxon>Coleoptera</taxon>
        <taxon>Polyphaga</taxon>
        <taxon>Cucujiformia</taxon>
        <taxon>Tenebrionidae</taxon>
        <taxon>Zophobas</taxon>
    </lineage>
</organism>
<evidence type="ECO:0000256" key="1">
    <source>
        <dbReference type="ARBA" id="ARBA00004123"/>
    </source>
</evidence>
<evidence type="ECO:0000313" key="5">
    <source>
        <dbReference type="Proteomes" id="UP001168821"/>
    </source>
</evidence>
<comment type="subcellular location">
    <subcellularLocation>
        <location evidence="1">Nucleus</location>
    </subcellularLocation>
</comment>
<dbReference type="Proteomes" id="UP001168821">
    <property type="component" value="Unassembled WGS sequence"/>
</dbReference>
<dbReference type="InterPro" id="IPR011333">
    <property type="entry name" value="SKP1/BTB/POZ_sf"/>
</dbReference>
<dbReference type="InterPro" id="IPR051095">
    <property type="entry name" value="Dros_DevTransReg"/>
</dbReference>
<dbReference type="GO" id="GO:0006357">
    <property type="term" value="P:regulation of transcription by RNA polymerase II"/>
    <property type="evidence" value="ECO:0007669"/>
    <property type="project" value="TreeGrafter"/>
</dbReference>
<feature type="domain" description="BTB" evidence="3">
    <location>
        <begin position="19"/>
        <end position="84"/>
    </location>
</feature>
<keyword evidence="2" id="KW-0539">Nucleus</keyword>